<comment type="caution">
    <text evidence="2">The sequence shown here is derived from an EMBL/GenBank/DDBJ whole genome shotgun (WGS) entry which is preliminary data.</text>
</comment>
<feature type="domain" description="Reverse transcriptase zinc-binding" evidence="1">
    <location>
        <begin position="45"/>
        <end position="110"/>
    </location>
</feature>
<evidence type="ECO:0000259" key="1">
    <source>
        <dbReference type="Pfam" id="PF13966"/>
    </source>
</evidence>
<dbReference type="InterPro" id="IPR026960">
    <property type="entry name" value="RVT-Znf"/>
</dbReference>
<protein>
    <recommendedName>
        <fullName evidence="1">Reverse transcriptase zinc-binding domain-containing protein</fullName>
    </recommendedName>
</protein>
<proteinExistence type="predicted"/>
<dbReference type="EMBL" id="JAKOGI010000382">
    <property type="protein sequence ID" value="KAJ8435843.1"/>
    <property type="molecule type" value="Genomic_DNA"/>
</dbReference>
<gene>
    <name evidence="2" type="ORF">Cgig2_003866</name>
</gene>
<name>A0A9Q1K3N9_9CARY</name>
<accession>A0A9Q1K3N9</accession>
<keyword evidence="3" id="KW-1185">Reference proteome</keyword>
<dbReference type="OrthoDB" id="1717299at2759"/>
<reference evidence="2" key="1">
    <citation type="submission" date="2022-04" db="EMBL/GenBank/DDBJ databases">
        <title>Carnegiea gigantea Genome sequencing and assembly v2.</title>
        <authorList>
            <person name="Copetti D."/>
            <person name="Sanderson M.J."/>
            <person name="Burquez A."/>
            <person name="Wojciechowski M.F."/>
        </authorList>
    </citation>
    <scope>NUCLEOTIDE SEQUENCE</scope>
    <source>
        <strain evidence="2">SGP5-SGP5p</strain>
        <tissue evidence="2">Aerial part</tissue>
    </source>
</reference>
<evidence type="ECO:0000313" key="3">
    <source>
        <dbReference type="Proteomes" id="UP001153076"/>
    </source>
</evidence>
<dbReference type="AlphaFoldDB" id="A0A9Q1K3N9"/>
<dbReference type="Proteomes" id="UP001153076">
    <property type="component" value="Unassembled WGS sequence"/>
</dbReference>
<dbReference type="Pfam" id="PF13966">
    <property type="entry name" value="zf-RVT"/>
    <property type="match status" value="1"/>
</dbReference>
<sequence>MPLCASSPQDKLIWHYQSQGSFTDRSTDHMLIDDMHSATRSASMHENGLSRAVWCCNVPSRIKVFGWRAATGALPSTAAIASHISMACSICRHIEEPDGHATLECPLAVQIRQGRELDTSLWEEKYRSLADCLDYARCNLDDNLFASGDMQEIDPQPEPPSH</sequence>
<evidence type="ECO:0000313" key="2">
    <source>
        <dbReference type="EMBL" id="KAJ8435843.1"/>
    </source>
</evidence>
<organism evidence="2 3">
    <name type="scientific">Carnegiea gigantea</name>
    <dbReference type="NCBI Taxonomy" id="171969"/>
    <lineage>
        <taxon>Eukaryota</taxon>
        <taxon>Viridiplantae</taxon>
        <taxon>Streptophyta</taxon>
        <taxon>Embryophyta</taxon>
        <taxon>Tracheophyta</taxon>
        <taxon>Spermatophyta</taxon>
        <taxon>Magnoliopsida</taxon>
        <taxon>eudicotyledons</taxon>
        <taxon>Gunneridae</taxon>
        <taxon>Pentapetalae</taxon>
        <taxon>Caryophyllales</taxon>
        <taxon>Cactineae</taxon>
        <taxon>Cactaceae</taxon>
        <taxon>Cactoideae</taxon>
        <taxon>Echinocereeae</taxon>
        <taxon>Carnegiea</taxon>
    </lineage>
</organism>